<sequence>MHVVPWKFTPVSRNSDETRLQPTKVCPCRNDPSPQVTANKKARKTPVPSSATAAPSSTANPEIIESTEKGQLVAVNLENIEKHSPETSVSSTTPPSTVLAVNGSNASKYAPKGKIITRSQTASGAAPRIVEQKKPSKPIVCPHCGLEGHVRTTSKACLKYKDKILTTPHTVDYVPNVDGIDTDMEEYDDESNDVQHPPDLMQDDIGAMPTLL</sequence>
<dbReference type="Proteomes" id="UP000717996">
    <property type="component" value="Unassembled WGS sequence"/>
</dbReference>
<gene>
    <name evidence="2" type="ORF">G6F51_013188</name>
</gene>
<accession>A0A9P6XTX0</accession>
<organism evidence="2 3">
    <name type="scientific">Rhizopus oryzae</name>
    <name type="common">Mucormycosis agent</name>
    <name type="synonym">Rhizopus arrhizus var. delemar</name>
    <dbReference type="NCBI Taxonomy" id="64495"/>
    <lineage>
        <taxon>Eukaryota</taxon>
        <taxon>Fungi</taxon>
        <taxon>Fungi incertae sedis</taxon>
        <taxon>Mucoromycota</taxon>
        <taxon>Mucoromycotina</taxon>
        <taxon>Mucoromycetes</taxon>
        <taxon>Mucorales</taxon>
        <taxon>Mucorineae</taxon>
        <taxon>Rhizopodaceae</taxon>
        <taxon>Rhizopus</taxon>
    </lineage>
</organism>
<feature type="region of interest" description="Disordered" evidence="1">
    <location>
        <begin position="1"/>
        <end position="62"/>
    </location>
</feature>
<feature type="region of interest" description="Disordered" evidence="1">
    <location>
        <begin position="187"/>
        <end position="212"/>
    </location>
</feature>
<evidence type="ECO:0000313" key="3">
    <source>
        <dbReference type="Proteomes" id="UP000717996"/>
    </source>
</evidence>
<proteinExistence type="predicted"/>
<protein>
    <submittedName>
        <fullName evidence="2">Uncharacterized protein</fullName>
    </submittedName>
</protein>
<name>A0A9P6XTX0_RHIOR</name>
<dbReference type="AlphaFoldDB" id="A0A9P6XTX0"/>
<comment type="caution">
    <text evidence="2">The sequence shown here is derived from an EMBL/GenBank/DDBJ whole genome shotgun (WGS) entry which is preliminary data.</text>
</comment>
<dbReference type="EMBL" id="JAANIT010004770">
    <property type="protein sequence ID" value="KAG1532265.1"/>
    <property type="molecule type" value="Genomic_DNA"/>
</dbReference>
<reference evidence="2" key="1">
    <citation type="journal article" date="2020" name="Microb. Genom.">
        <title>Genetic diversity of clinical and environmental Mucorales isolates obtained from an investigation of mucormycosis cases among solid organ transplant recipients.</title>
        <authorList>
            <person name="Nguyen M.H."/>
            <person name="Kaul D."/>
            <person name="Muto C."/>
            <person name="Cheng S.J."/>
            <person name="Richter R.A."/>
            <person name="Bruno V.M."/>
            <person name="Liu G."/>
            <person name="Beyhan S."/>
            <person name="Sundermann A.J."/>
            <person name="Mounaud S."/>
            <person name="Pasculle A.W."/>
            <person name="Nierman W.C."/>
            <person name="Driscoll E."/>
            <person name="Cumbie R."/>
            <person name="Clancy C.J."/>
            <person name="Dupont C.L."/>
        </authorList>
    </citation>
    <scope>NUCLEOTIDE SEQUENCE</scope>
    <source>
        <strain evidence="2">GL16</strain>
    </source>
</reference>
<evidence type="ECO:0000313" key="2">
    <source>
        <dbReference type="EMBL" id="KAG1532265.1"/>
    </source>
</evidence>
<evidence type="ECO:0000256" key="1">
    <source>
        <dbReference type="SAM" id="MobiDB-lite"/>
    </source>
</evidence>
<feature type="compositionally biased region" description="Low complexity" evidence="1">
    <location>
        <begin position="45"/>
        <end position="61"/>
    </location>
</feature>